<organism evidence="1 2">
    <name type="scientific">Clostridium cavendishii DSM 21758</name>
    <dbReference type="NCBI Taxonomy" id="1121302"/>
    <lineage>
        <taxon>Bacteria</taxon>
        <taxon>Bacillati</taxon>
        <taxon>Bacillota</taxon>
        <taxon>Clostridia</taxon>
        <taxon>Eubacteriales</taxon>
        <taxon>Clostridiaceae</taxon>
        <taxon>Clostridium</taxon>
    </lineage>
</organism>
<accession>A0A1M6K127</accession>
<dbReference type="Pfam" id="PF09639">
    <property type="entry name" value="YjcQ"/>
    <property type="match status" value="1"/>
</dbReference>
<proteinExistence type="predicted"/>
<name>A0A1M6K127_9CLOT</name>
<dbReference type="EMBL" id="FQZB01000009">
    <property type="protein sequence ID" value="SHJ52600.1"/>
    <property type="molecule type" value="Genomic_DNA"/>
</dbReference>
<reference evidence="1 2" key="1">
    <citation type="submission" date="2016-11" db="EMBL/GenBank/DDBJ databases">
        <authorList>
            <person name="Jaros S."/>
            <person name="Januszkiewicz K."/>
            <person name="Wedrychowicz H."/>
        </authorList>
    </citation>
    <scope>NUCLEOTIDE SEQUENCE [LARGE SCALE GENOMIC DNA]</scope>
    <source>
        <strain evidence="1 2">DSM 21758</strain>
    </source>
</reference>
<evidence type="ECO:0000313" key="1">
    <source>
        <dbReference type="EMBL" id="SHJ52600.1"/>
    </source>
</evidence>
<keyword evidence="2" id="KW-1185">Reference proteome</keyword>
<evidence type="ECO:0000313" key="2">
    <source>
        <dbReference type="Proteomes" id="UP000184310"/>
    </source>
</evidence>
<dbReference type="Proteomes" id="UP000184310">
    <property type="component" value="Unassembled WGS sequence"/>
</dbReference>
<dbReference type="AlphaFoldDB" id="A0A1M6K127"/>
<dbReference type="Gene3D" id="1.10.10.10">
    <property type="entry name" value="Winged helix-like DNA-binding domain superfamily/Winged helix DNA-binding domain"/>
    <property type="match status" value="1"/>
</dbReference>
<protein>
    <submittedName>
        <fullName evidence="1">YjcQ protein</fullName>
    </submittedName>
</protein>
<dbReference type="InterPro" id="IPR036388">
    <property type="entry name" value="WH-like_DNA-bd_sf"/>
</dbReference>
<gene>
    <name evidence="1" type="ORF">SAMN02745163_02069</name>
</gene>
<dbReference type="RefSeq" id="WP_072986801.1">
    <property type="nucleotide sequence ID" value="NZ_FQZB01000009.1"/>
</dbReference>
<sequence length="131" mass="14611">MELDSKQKVLVAIYTEYQKEDFDMRTNIKADVIGIEYQIFAKAIVKLINEEYITGVKLVRGGIGNKIHSILLDDMLITKEGIEYVESKIGLEKTLSGKEKAKHIGKKALEAGWDKGSDLAAKVIGELIKQS</sequence>
<dbReference type="InterPro" id="IPR036390">
    <property type="entry name" value="WH_DNA-bd_sf"/>
</dbReference>
<dbReference type="SUPFAM" id="SSF46785">
    <property type="entry name" value="Winged helix' DNA-binding domain"/>
    <property type="match status" value="1"/>
</dbReference>
<dbReference type="STRING" id="1121302.SAMN02745163_02069"/>
<dbReference type="InterPro" id="IPR018597">
    <property type="entry name" value="Phage_Tuc2009_YjcQ"/>
</dbReference>
<dbReference type="OrthoDB" id="2680576at2"/>